<dbReference type="EMBL" id="CADCTA010000047">
    <property type="protein sequence ID" value="CAA9226425.1"/>
    <property type="molecule type" value="Genomic_DNA"/>
</dbReference>
<dbReference type="AlphaFoldDB" id="A0A6J4HNF4"/>
<sequence length="162" mass="17685">MPTPDAKNAVGYYFALPRLVASWRGRSFGRSEHNAVEAYTVGGLVHAVTFIFAAELLLGGRPAWQQILLLIPLALLVWAWWSLFFYMGLLLLNVLRGAGVMRDTPASRAQSLFVGITTTLLAWHLITAGSWTSVLGWIWMIAVALNLAAAALLTLAHADPAR</sequence>
<feature type="transmembrane region" description="Helical" evidence="1">
    <location>
        <begin position="64"/>
        <end position="92"/>
    </location>
</feature>
<keyword evidence="1" id="KW-1133">Transmembrane helix</keyword>
<protein>
    <submittedName>
        <fullName evidence="2">Uncharacterized protein</fullName>
    </submittedName>
</protein>
<organism evidence="2">
    <name type="scientific">uncultured Chthoniobacterales bacterium</name>
    <dbReference type="NCBI Taxonomy" id="1836801"/>
    <lineage>
        <taxon>Bacteria</taxon>
        <taxon>Pseudomonadati</taxon>
        <taxon>Verrucomicrobiota</taxon>
        <taxon>Spartobacteria</taxon>
        <taxon>Chthoniobacterales</taxon>
        <taxon>environmental samples</taxon>
    </lineage>
</organism>
<name>A0A6J4HNF4_9BACT</name>
<proteinExistence type="predicted"/>
<feature type="transmembrane region" description="Helical" evidence="1">
    <location>
        <begin position="36"/>
        <end position="58"/>
    </location>
</feature>
<evidence type="ECO:0000256" key="1">
    <source>
        <dbReference type="SAM" id="Phobius"/>
    </source>
</evidence>
<feature type="transmembrane region" description="Helical" evidence="1">
    <location>
        <begin position="112"/>
        <end position="131"/>
    </location>
</feature>
<accession>A0A6J4HNF4</accession>
<gene>
    <name evidence="2" type="ORF">AVDCRST_MAG42-868</name>
</gene>
<feature type="transmembrane region" description="Helical" evidence="1">
    <location>
        <begin position="137"/>
        <end position="156"/>
    </location>
</feature>
<evidence type="ECO:0000313" key="2">
    <source>
        <dbReference type="EMBL" id="CAA9226425.1"/>
    </source>
</evidence>
<keyword evidence="1" id="KW-0472">Membrane</keyword>
<reference evidence="2" key="1">
    <citation type="submission" date="2020-02" db="EMBL/GenBank/DDBJ databases">
        <authorList>
            <person name="Meier V. D."/>
        </authorList>
    </citation>
    <scope>NUCLEOTIDE SEQUENCE</scope>
    <source>
        <strain evidence="2">AVDCRST_MAG42</strain>
    </source>
</reference>
<keyword evidence="1" id="KW-0812">Transmembrane</keyword>